<sequence>MKGKAAFVLGAGLGYLLGTPSGREKLGTARSKLMDSWNDPRVQEKVGDIREKVTPGSSDDPWASTTETTDTAGSTPTASTTTSSPETPDLGGAGADYRPTAP</sequence>
<evidence type="ECO:0000313" key="3">
    <source>
        <dbReference type="Proteomes" id="UP001316189"/>
    </source>
</evidence>
<evidence type="ECO:0000313" key="2">
    <source>
        <dbReference type="EMBL" id="UUI75485.1"/>
    </source>
</evidence>
<keyword evidence="3" id="KW-1185">Reference proteome</keyword>
<protein>
    <submittedName>
        <fullName evidence="2">YtxH domain-containing protein</fullName>
    </submittedName>
</protein>
<proteinExistence type="predicted"/>
<dbReference type="Proteomes" id="UP001316189">
    <property type="component" value="Chromosome"/>
</dbReference>
<reference evidence="2 3" key="1">
    <citation type="submission" date="2022-07" db="EMBL/GenBank/DDBJ databases">
        <title>Novel species in genus cellulomonas.</title>
        <authorList>
            <person name="Ye L."/>
        </authorList>
    </citation>
    <scope>NUCLEOTIDE SEQUENCE [LARGE SCALE GENOMIC DNA]</scope>
    <source>
        <strain evidence="3">zg-Y338</strain>
    </source>
</reference>
<feature type="compositionally biased region" description="Basic and acidic residues" evidence="1">
    <location>
        <begin position="41"/>
        <end position="53"/>
    </location>
</feature>
<feature type="compositionally biased region" description="Low complexity" evidence="1">
    <location>
        <begin position="63"/>
        <end position="89"/>
    </location>
</feature>
<organism evidence="2 3">
    <name type="scientific">Cellulomonas chengniuliangii</name>
    <dbReference type="NCBI Taxonomy" id="2968084"/>
    <lineage>
        <taxon>Bacteria</taxon>
        <taxon>Bacillati</taxon>
        <taxon>Actinomycetota</taxon>
        <taxon>Actinomycetes</taxon>
        <taxon>Micrococcales</taxon>
        <taxon>Cellulomonadaceae</taxon>
        <taxon>Cellulomonas</taxon>
    </lineage>
</organism>
<dbReference type="EMBL" id="CP101988">
    <property type="protein sequence ID" value="UUI75485.1"/>
    <property type="molecule type" value="Genomic_DNA"/>
</dbReference>
<feature type="region of interest" description="Disordered" evidence="1">
    <location>
        <begin position="37"/>
        <end position="102"/>
    </location>
</feature>
<dbReference type="RefSeq" id="WP_227568420.1">
    <property type="nucleotide sequence ID" value="NZ_CP101988.1"/>
</dbReference>
<gene>
    <name evidence="2" type="ORF">NP064_00690</name>
</gene>
<name>A0ABY5KY91_9CELL</name>
<accession>A0ABY5KY91</accession>
<evidence type="ECO:0000256" key="1">
    <source>
        <dbReference type="SAM" id="MobiDB-lite"/>
    </source>
</evidence>